<organism evidence="1 2">
    <name type="scientific">Burkholderia singularis</name>
    <dbReference type="NCBI Taxonomy" id="1503053"/>
    <lineage>
        <taxon>Bacteria</taxon>
        <taxon>Pseudomonadati</taxon>
        <taxon>Pseudomonadota</taxon>
        <taxon>Betaproteobacteria</taxon>
        <taxon>Burkholderiales</taxon>
        <taxon>Burkholderiaceae</taxon>
        <taxon>Burkholderia</taxon>
        <taxon>pseudomallei group</taxon>
    </lineage>
</organism>
<dbReference type="Proteomes" id="UP000062788">
    <property type="component" value="Unassembled WGS sequence"/>
</dbReference>
<evidence type="ECO:0000313" key="1">
    <source>
        <dbReference type="EMBL" id="KVE26821.1"/>
    </source>
</evidence>
<name>A0A103E2F4_9BURK</name>
<dbReference type="AlphaFoldDB" id="A0A103E2F4"/>
<evidence type="ECO:0000313" key="2">
    <source>
        <dbReference type="Proteomes" id="UP000062788"/>
    </source>
</evidence>
<sequence>MRRHTPRADANSPHSREIPPRISLITLSFAPHRERRARPGAMHRAGSRLLAADARQIAGKLMQTVYLQ</sequence>
<gene>
    <name evidence="1" type="ORF">WS67_14645</name>
</gene>
<reference evidence="1 2" key="1">
    <citation type="submission" date="2015-11" db="EMBL/GenBank/DDBJ databases">
        <title>Expanding the genomic diversity of Burkholderia species for the development of highly accurate diagnostics.</title>
        <authorList>
            <person name="Sahl J."/>
            <person name="Keim P."/>
            <person name="Wagner D."/>
        </authorList>
    </citation>
    <scope>NUCLEOTIDE SEQUENCE [LARGE SCALE GENOMIC DNA]</scope>
    <source>
        <strain evidence="1 2">TSV85</strain>
    </source>
</reference>
<protein>
    <submittedName>
        <fullName evidence="1">Uncharacterized protein</fullName>
    </submittedName>
</protein>
<comment type="caution">
    <text evidence="1">The sequence shown here is derived from an EMBL/GenBank/DDBJ whole genome shotgun (WGS) entry which is preliminary data.</text>
</comment>
<accession>A0A103E2F4</accession>
<keyword evidence="2" id="KW-1185">Reference proteome</keyword>
<dbReference type="EMBL" id="LOWA01000032">
    <property type="protein sequence ID" value="KVE26821.1"/>
    <property type="molecule type" value="Genomic_DNA"/>
</dbReference>
<proteinExistence type="predicted"/>